<gene>
    <name evidence="1" type="ORF">NIES2119_19465</name>
</gene>
<protein>
    <submittedName>
        <fullName evidence="1">Uncharacterized protein</fullName>
    </submittedName>
</protein>
<evidence type="ECO:0000313" key="1">
    <source>
        <dbReference type="EMBL" id="OKH35681.1"/>
    </source>
</evidence>
<dbReference type="AlphaFoldDB" id="A0A1U7IF82"/>
<organism evidence="1 2">
    <name type="scientific">[Phormidium ambiguum] IAM M-71</name>
    <dbReference type="NCBI Taxonomy" id="454136"/>
    <lineage>
        <taxon>Bacteria</taxon>
        <taxon>Bacillati</taxon>
        <taxon>Cyanobacteriota</taxon>
        <taxon>Cyanophyceae</taxon>
        <taxon>Oscillatoriophycideae</taxon>
        <taxon>Aerosakkonematales</taxon>
        <taxon>Aerosakkonemataceae</taxon>
        <taxon>Floridanema</taxon>
    </lineage>
</organism>
<sequence>MDNNPYTSSSDSNQDNDSFEEFYNSITEALESRERGKISVEQESFAWVNNEGEVISIADFLESDR</sequence>
<dbReference type="Proteomes" id="UP000185860">
    <property type="component" value="Unassembled WGS sequence"/>
</dbReference>
<reference evidence="1 2" key="1">
    <citation type="submission" date="2016-11" db="EMBL/GenBank/DDBJ databases">
        <title>Draft Genome Sequences of Nine Cyanobacterial Strains from Diverse Habitats.</title>
        <authorList>
            <person name="Zhu T."/>
            <person name="Hou S."/>
            <person name="Lu X."/>
            <person name="Hess W.R."/>
        </authorList>
    </citation>
    <scope>NUCLEOTIDE SEQUENCE [LARGE SCALE GENOMIC DNA]</scope>
    <source>
        <strain evidence="1 2">IAM M-71</strain>
    </source>
</reference>
<dbReference type="STRING" id="454136.NIES2119_19465"/>
<accession>A0A1U7IF82</accession>
<comment type="caution">
    <text evidence="1">The sequence shown here is derived from an EMBL/GenBank/DDBJ whole genome shotgun (WGS) entry which is preliminary data.</text>
</comment>
<proteinExistence type="predicted"/>
<name>A0A1U7IF82_9CYAN</name>
<dbReference type="RefSeq" id="WP_073595168.1">
    <property type="nucleotide sequence ID" value="NZ_MRCE01000020.1"/>
</dbReference>
<evidence type="ECO:0000313" key="2">
    <source>
        <dbReference type="Proteomes" id="UP000185860"/>
    </source>
</evidence>
<dbReference type="EMBL" id="MRCE01000020">
    <property type="protein sequence ID" value="OKH35681.1"/>
    <property type="molecule type" value="Genomic_DNA"/>
</dbReference>